<name>A0A4Z2H9P7_9TELE</name>
<organism evidence="1 2">
    <name type="scientific">Liparis tanakae</name>
    <name type="common">Tanaka's snailfish</name>
    <dbReference type="NCBI Taxonomy" id="230148"/>
    <lineage>
        <taxon>Eukaryota</taxon>
        <taxon>Metazoa</taxon>
        <taxon>Chordata</taxon>
        <taxon>Craniata</taxon>
        <taxon>Vertebrata</taxon>
        <taxon>Euteleostomi</taxon>
        <taxon>Actinopterygii</taxon>
        <taxon>Neopterygii</taxon>
        <taxon>Teleostei</taxon>
        <taxon>Neoteleostei</taxon>
        <taxon>Acanthomorphata</taxon>
        <taxon>Eupercaria</taxon>
        <taxon>Perciformes</taxon>
        <taxon>Cottioidei</taxon>
        <taxon>Cottales</taxon>
        <taxon>Liparidae</taxon>
        <taxon>Liparis</taxon>
    </lineage>
</organism>
<dbReference type="EMBL" id="SRLO01000308">
    <property type="protein sequence ID" value="TNN61753.1"/>
    <property type="molecule type" value="Genomic_DNA"/>
</dbReference>
<keyword evidence="2" id="KW-1185">Reference proteome</keyword>
<sequence>MSYMGIKVGGPRSLSCVEEKKWISHTSSAAIIAKVDTELEDIDTISVDEESEDPLMLLCVNIRNQLAADVNGSRGTKIELLYLTVLALETDCMCMRNTAKHSEAGELPELLIQGLSGYVVTQADGAEGDEAEVKGLQEVPVLLQR</sequence>
<protein>
    <submittedName>
        <fullName evidence="1">Uncharacterized protein</fullName>
    </submittedName>
</protein>
<evidence type="ECO:0000313" key="1">
    <source>
        <dbReference type="EMBL" id="TNN61753.1"/>
    </source>
</evidence>
<gene>
    <name evidence="1" type="ORF">EYF80_027975</name>
</gene>
<comment type="caution">
    <text evidence="1">The sequence shown here is derived from an EMBL/GenBank/DDBJ whole genome shotgun (WGS) entry which is preliminary data.</text>
</comment>
<dbReference type="Proteomes" id="UP000314294">
    <property type="component" value="Unassembled WGS sequence"/>
</dbReference>
<proteinExistence type="predicted"/>
<reference evidence="1 2" key="1">
    <citation type="submission" date="2019-03" db="EMBL/GenBank/DDBJ databases">
        <title>First draft genome of Liparis tanakae, snailfish: a comprehensive survey of snailfish specific genes.</title>
        <authorList>
            <person name="Kim W."/>
            <person name="Song I."/>
            <person name="Jeong J.-H."/>
            <person name="Kim D."/>
            <person name="Kim S."/>
            <person name="Ryu S."/>
            <person name="Song J.Y."/>
            <person name="Lee S.K."/>
        </authorList>
    </citation>
    <scope>NUCLEOTIDE SEQUENCE [LARGE SCALE GENOMIC DNA]</scope>
    <source>
        <tissue evidence="1">Muscle</tissue>
    </source>
</reference>
<evidence type="ECO:0000313" key="2">
    <source>
        <dbReference type="Proteomes" id="UP000314294"/>
    </source>
</evidence>
<accession>A0A4Z2H9P7</accession>
<dbReference type="AlphaFoldDB" id="A0A4Z2H9P7"/>